<evidence type="ECO:0000313" key="2">
    <source>
        <dbReference type="Proteomes" id="UP000244527"/>
    </source>
</evidence>
<accession>A0A2S1LJL7</accession>
<dbReference type="Proteomes" id="UP000244527">
    <property type="component" value="Chromosome"/>
</dbReference>
<organism evidence="1 2">
    <name type="scientific">Flavobacterium faecale</name>
    <dbReference type="NCBI Taxonomy" id="1355330"/>
    <lineage>
        <taxon>Bacteria</taxon>
        <taxon>Pseudomonadati</taxon>
        <taxon>Bacteroidota</taxon>
        <taxon>Flavobacteriia</taxon>
        <taxon>Flavobacteriales</taxon>
        <taxon>Flavobacteriaceae</taxon>
        <taxon>Flavobacterium</taxon>
    </lineage>
</organism>
<dbReference type="KEGG" id="ffa:FFWV33_15920"/>
<protein>
    <submittedName>
        <fullName evidence="1">Uncharacterized protein</fullName>
    </submittedName>
</protein>
<reference evidence="1 2" key="1">
    <citation type="submission" date="2017-04" db="EMBL/GenBank/DDBJ databases">
        <title>Compelte genome sequence of WV33.</title>
        <authorList>
            <person name="Lee P.C."/>
        </authorList>
    </citation>
    <scope>NUCLEOTIDE SEQUENCE [LARGE SCALE GENOMIC DNA]</scope>
    <source>
        <strain evidence="1 2">WV33</strain>
    </source>
</reference>
<proteinExistence type="predicted"/>
<keyword evidence="2" id="KW-1185">Reference proteome</keyword>
<evidence type="ECO:0000313" key="1">
    <source>
        <dbReference type="EMBL" id="AWG23686.1"/>
    </source>
</evidence>
<dbReference type="Gene3D" id="3.40.960.10">
    <property type="entry name" value="VSR Endonuclease"/>
    <property type="match status" value="1"/>
</dbReference>
<dbReference type="AlphaFoldDB" id="A0A2S1LJL7"/>
<gene>
    <name evidence="1" type="ORF">FFWV33_15920</name>
</gene>
<dbReference type="OrthoDB" id="1093631at2"/>
<dbReference type="EMBL" id="CP020918">
    <property type="protein sequence ID" value="AWG23686.1"/>
    <property type="molecule type" value="Genomic_DNA"/>
</dbReference>
<name>A0A2S1LJL7_9FLAO</name>
<sequence>MQSVEVNKSSSNSRKDSDEHYVLDLCDEVLQIKGLRQHRFDFLLGDANNQGRKAKLPVDIYFDELNLVIEYKEQQHTKPNKHFDKPDLFTVSGVHRGQQRKIYDQRRLEVLPQHDIKVIEISYSDFRFDKKDKILRDYDKDLAVVKKLLK</sequence>